<reference evidence="7 8" key="1">
    <citation type="submission" date="2019-07" db="EMBL/GenBank/DDBJ databases">
        <authorList>
            <person name="Yang M."/>
            <person name="Zhao D."/>
            <person name="Xiang H."/>
        </authorList>
    </citation>
    <scope>NUCLEOTIDE SEQUENCE [LARGE SCALE GENOMIC DNA]</scope>
    <source>
        <strain evidence="7 8">IM1326</strain>
    </source>
</reference>
<dbReference type="OrthoDB" id="5731040at2"/>
<dbReference type="EMBL" id="VJWL01000002">
    <property type="protein sequence ID" value="TRW48680.1"/>
    <property type="molecule type" value="Genomic_DNA"/>
</dbReference>
<gene>
    <name evidence="7" type="ORF">FM042_06755</name>
</gene>
<keyword evidence="3" id="KW-0732">Signal</keyword>
<keyword evidence="5" id="KW-0998">Cell outer membrane</keyword>
<organism evidence="7 8">
    <name type="scientific">Aliidiomarina halalkaliphila</name>
    <dbReference type="NCBI Taxonomy" id="2593535"/>
    <lineage>
        <taxon>Bacteria</taxon>
        <taxon>Pseudomonadati</taxon>
        <taxon>Pseudomonadota</taxon>
        <taxon>Gammaproteobacteria</taxon>
        <taxon>Alteromonadales</taxon>
        <taxon>Idiomarinaceae</taxon>
        <taxon>Aliidiomarina</taxon>
    </lineage>
</organism>
<evidence type="ECO:0000256" key="2">
    <source>
        <dbReference type="ARBA" id="ARBA00005722"/>
    </source>
</evidence>
<feature type="region of interest" description="Disordered" evidence="6">
    <location>
        <begin position="161"/>
        <end position="183"/>
    </location>
</feature>
<name>A0A552X0V1_9GAMM</name>
<comment type="similarity">
    <text evidence="2">Belongs to the MipA/OmpV family.</text>
</comment>
<evidence type="ECO:0000313" key="7">
    <source>
        <dbReference type="EMBL" id="TRW48680.1"/>
    </source>
</evidence>
<dbReference type="PANTHER" id="PTHR38776:SF1">
    <property type="entry name" value="MLTA-INTERACTING PROTEIN-RELATED"/>
    <property type="match status" value="1"/>
</dbReference>
<dbReference type="AlphaFoldDB" id="A0A552X0V1"/>
<dbReference type="GO" id="GO:0009279">
    <property type="term" value="C:cell outer membrane"/>
    <property type="evidence" value="ECO:0007669"/>
    <property type="project" value="UniProtKB-SubCell"/>
</dbReference>
<evidence type="ECO:0000256" key="3">
    <source>
        <dbReference type="ARBA" id="ARBA00022729"/>
    </source>
</evidence>
<feature type="compositionally biased region" description="Low complexity" evidence="6">
    <location>
        <begin position="173"/>
        <end position="183"/>
    </location>
</feature>
<dbReference type="Pfam" id="PF06629">
    <property type="entry name" value="MipA"/>
    <property type="match status" value="1"/>
</dbReference>
<evidence type="ECO:0000256" key="1">
    <source>
        <dbReference type="ARBA" id="ARBA00004442"/>
    </source>
</evidence>
<evidence type="ECO:0000256" key="6">
    <source>
        <dbReference type="SAM" id="MobiDB-lite"/>
    </source>
</evidence>
<protein>
    <submittedName>
        <fullName evidence="7">MipA/OmpV family protein</fullName>
    </submittedName>
</protein>
<comment type="caution">
    <text evidence="7">The sequence shown here is derived from an EMBL/GenBank/DDBJ whole genome shotgun (WGS) entry which is preliminary data.</text>
</comment>
<proteinExistence type="inferred from homology"/>
<comment type="subcellular location">
    <subcellularLocation>
        <location evidence="1">Cell outer membrane</location>
    </subcellularLocation>
</comment>
<evidence type="ECO:0000313" key="8">
    <source>
        <dbReference type="Proteomes" id="UP000320359"/>
    </source>
</evidence>
<dbReference type="PANTHER" id="PTHR38776">
    <property type="entry name" value="MLTA-INTERACTING PROTEIN-RELATED"/>
    <property type="match status" value="1"/>
</dbReference>
<dbReference type="GO" id="GO:0009252">
    <property type="term" value="P:peptidoglycan biosynthetic process"/>
    <property type="evidence" value="ECO:0007669"/>
    <property type="project" value="TreeGrafter"/>
</dbReference>
<sequence length="336" mass="37793">MRLAHCSDKVLAEIYSQYFPFISVYKAANVNFLSRFILVNALFWSSFTLLASDIEDDIDACAENGKGCVDTRTWHFKLSAGYGERSNPLHGAKNLPIYVIPDVYYYGDRFFLDNGTLGYSLRQRSRFELSAITKFNLERAYFASNLTGFWLGNQVVSGSGDIGFTPPPDDSDPTGSSGSSGLTLNIDDVASRKWAVDAGIQLDSYPYQNLHLRIQVLTDITGVHNGQQANVRVATPLQGRFGLIELGAELHWKSDDLIDYYYGIGPRDQGVPPAYYYQGSSVWQPALTLSWHYPLAEKWSWVSSGRMQWLGSGMSDSPLVERRHVFTFFTGVQYRF</sequence>
<keyword evidence="8" id="KW-1185">Reference proteome</keyword>
<accession>A0A552X0V1</accession>
<keyword evidence="4" id="KW-0472">Membrane</keyword>
<dbReference type="InterPro" id="IPR010583">
    <property type="entry name" value="MipA"/>
</dbReference>
<evidence type="ECO:0000256" key="4">
    <source>
        <dbReference type="ARBA" id="ARBA00023136"/>
    </source>
</evidence>
<dbReference type="Proteomes" id="UP000320359">
    <property type="component" value="Unassembled WGS sequence"/>
</dbReference>
<evidence type="ECO:0000256" key="5">
    <source>
        <dbReference type="ARBA" id="ARBA00023237"/>
    </source>
</evidence>